<keyword evidence="2" id="KW-0862">Zinc</keyword>
<feature type="compositionally biased region" description="Polar residues" evidence="3">
    <location>
        <begin position="465"/>
        <end position="489"/>
    </location>
</feature>
<reference evidence="5" key="1">
    <citation type="submission" date="2009-11" db="EMBL/GenBank/DDBJ databases">
        <authorList>
            <consortium name="The Broad Institute Genome Sequencing Platform"/>
            <person name="Ward D."/>
            <person name="Feldgarden M."/>
            <person name="Earl A."/>
            <person name="Young S.K."/>
            <person name="Zeng Q."/>
            <person name="Koehrsen M."/>
            <person name="Alvarado L."/>
            <person name="Berlin A."/>
            <person name="Bochicchio J."/>
            <person name="Borenstein D."/>
            <person name="Chapman S.B."/>
            <person name="Chen Z."/>
            <person name="Engels R."/>
            <person name="Freedman E."/>
            <person name="Gellesch M."/>
            <person name="Goldberg J."/>
            <person name="Griggs A."/>
            <person name="Gujja S."/>
            <person name="Heilman E."/>
            <person name="Heiman D."/>
            <person name="Hepburn T."/>
            <person name="Howarth C."/>
            <person name="Jen D."/>
            <person name="Larson L."/>
            <person name="Lewis B."/>
            <person name="Mehta T."/>
            <person name="Park D."/>
            <person name="Pearson M."/>
            <person name="Roberts A."/>
            <person name="Saif S."/>
            <person name="Shea T."/>
            <person name="Shenoy N."/>
            <person name="Sisk P."/>
            <person name="Stolte C."/>
            <person name="Sykes S."/>
            <person name="Thomson T."/>
            <person name="Walk T."/>
            <person name="White J."/>
            <person name="Yandava C."/>
            <person name="Izard J."/>
            <person name="Baranova O.V."/>
            <person name="Blanton J.M."/>
            <person name="Tanner A.C."/>
            <person name="Dewhirst F.E."/>
            <person name="Haas B."/>
            <person name="Nusbaum C."/>
            <person name="Birren B."/>
        </authorList>
    </citation>
    <scope>NUCLEOTIDE SEQUENCE [LARGE SCALE GENOMIC DNA]</scope>
    <source>
        <strain evidence="5">1-1 BBBD Race 1</strain>
    </source>
</reference>
<dbReference type="GO" id="GO:0006397">
    <property type="term" value="P:mRNA processing"/>
    <property type="evidence" value="ECO:0007669"/>
    <property type="project" value="UniProtKB-KW"/>
</dbReference>
<dbReference type="AlphaFoldDB" id="A0A180GBJ0"/>
<feature type="compositionally biased region" description="Acidic residues" evidence="3">
    <location>
        <begin position="1004"/>
        <end position="1022"/>
    </location>
</feature>
<feature type="compositionally biased region" description="Basic and acidic residues" evidence="3">
    <location>
        <begin position="155"/>
        <end position="170"/>
    </location>
</feature>
<sequence>MDRGLAETLERLAVPFKPIDFEAYPIVSPATVQRLRDSLRRCELLRDHILQQSQDTPSRSRSSCNCKSSSDWCTPGAATEQQSSLGPVRGAPLQRPVGYPTPSHSPELPGPHEPTSESPVPPPNHTPATRLPTPSEHTPNPSRRAPRPASLNSRSRVDQHSSAHQEEPQHARPLSPPYQALATRLPTPSDPTTTDARNAPRPTDLKSRCTQANQLFAASPQPSSECPVPPPNFTAVQRLPTPNDPSTNAARHPPRPAAQESRPSQDDQLFLSQVDHLFSTSQEPNSNRPVPPPTLTDVQRLPTPSDPSTNPTANVPRPAALERRCQPILAIQEPNLERSVPPPNLTNVKRLPTPSEPARNPAQNVPRRSSLKSRAQVDQHSSVRQEPKPARPVRPPNLAAAARVSTSTDPTPNAACNAYCPTALMSPCSPVDQLFLPPQDTKSEKPAPPPPNSTAAKRLPAPSEPATNATRHAPQQTSLKNRSQLNQCSSAPQQPKPAKPPPPTALTAATRLPTSRDPRLNVARNAVGPTALKSPCSPVDQLFLPPQEPNSEKPAAPPPNSTAAKRLPTPSEPATNPTRHAPRQTSLKSRSHVDQQQEPKPARPPSPPTLTAVTHLPTPRDPRTKNVARNVLGPTALKSQSPVDQSTSEWPLPPNLIVPERLPTPSDPATDAAPNVPSPTSLKRRCSEVDQRSSTPPKRLNLNPDPSLQPRQSQPIDFSRLPVLERCLLTAIQKFVKSWTAQQLVTCLHRIILYRRRVLGWDANDSHRPIPLEDLHSALKATDSQMISHLIFSHRKQRPEHSTFRDVFSGYSVQYTIHLSGEGPQTTVELRKDFTALGLMFFPIIKTMRAFWAAHHRKAQWGEFREMFNSRAEIMPFVIPSALIKDATSLQKYIQIAANDNILVYTEADSVVAHAKTNAKAVDTLVHLSLHPDWWTGASLAYQPPEPAQPSKQNYHPFPASKAEHKICFNCQEKGHIIRDCPTLFEEPEPMYEDEGTDYHQEEDYIAEDDDEYDSLYDDYDDDCYDDDYYDDYYY</sequence>
<feature type="compositionally biased region" description="Low complexity" evidence="3">
    <location>
        <begin position="59"/>
        <end position="70"/>
    </location>
</feature>
<keyword evidence="2" id="KW-0479">Metal-binding</keyword>
<evidence type="ECO:0000256" key="1">
    <source>
        <dbReference type="ARBA" id="ARBA00022664"/>
    </source>
</evidence>
<dbReference type="Pfam" id="PF00098">
    <property type="entry name" value="zf-CCHC"/>
    <property type="match status" value="1"/>
</dbReference>
<feature type="compositionally biased region" description="Basic and acidic residues" evidence="3">
    <location>
        <begin position="591"/>
        <end position="601"/>
    </location>
</feature>
<accession>A0A180GBJ0</accession>
<feature type="compositionally biased region" description="Low complexity" evidence="3">
    <location>
        <begin position="139"/>
        <end position="154"/>
    </location>
</feature>
<reference evidence="5" key="2">
    <citation type="submission" date="2016-05" db="EMBL/GenBank/DDBJ databases">
        <title>Comparative analysis highlights variable genome content of wheat rusts and divergence of the mating loci.</title>
        <authorList>
            <person name="Cuomo C.A."/>
            <person name="Bakkeren G."/>
            <person name="Szabo L."/>
            <person name="Khalil H."/>
            <person name="Joly D."/>
            <person name="Goldberg J."/>
            <person name="Young S."/>
            <person name="Zeng Q."/>
            <person name="Fellers J."/>
        </authorList>
    </citation>
    <scope>NUCLEOTIDE SEQUENCE [LARGE SCALE GENOMIC DNA]</scope>
    <source>
        <strain evidence="5">1-1 BBBD Race 1</strain>
    </source>
</reference>
<feature type="compositionally biased region" description="Pro residues" evidence="3">
    <location>
        <begin position="494"/>
        <end position="504"/>
    </location>
</feature>
<feature type="compositionally biased region" description="Polar residues" evidence="3">
    <location>
        <begin position="572"/>
        <end position="590"/>
    </location>
</feature>
<dbReference type="GO" id="GO:0003676">
    <property type="term" value="F:nucleic acid binding"/>
    <property type="evidence" value="ECO:0007669"/>
    <property type="project" value="InterPro"/>
</dbReference>
<dbReference type="InterPro" id="IPR036875">
    <property type="entry name" value="Znf_CCHC_sf"/>
</dbReference>
<dbReference type="EMBL" id="ADAS02000115">
    <property type="protein sequence ID" value="OAV89899.1"/>
    <property type="molecule type" value="Genomic_DNA"/>
</dbReference>
<feature type="domain" description="CCHC-type" evidence="4">
    <location>
        <begin position="968"/>
        <end position="982"/>
    </location>
</feature>
<evidence type="ECO:0000313" key="7">
    <source>
        <dbReference type="Proteomes" id="UP000005240"/>
    </source>
</evidence>
<evidence type="ECO:0000256" key="2">
    <source>
        <dbReference type="PROSITE-ProRule" id="PRU00047"/>
    </source>
</evidence>
<dbReference type="Gene3D" id="4.10.60.10">
    <property type="entry name" value="Zinc finger, CCHC-type"/>
    <property type="match status" value="1"/>
</dbReference>
<proteinExistence type="predicted"/>
<evidence type="ECO:0000256" key="3">
    <source>
        <dbReference type="SAM" id="MobiDB-lite"/>
    </source>
</evidence>
<dbReference type="SUPFAM" id="SSF57756">
    <property type="entry name" value="Retrovirus zinc finger-like domains"/>
    <property type="match status" value="1"/>
</dbReference>
<feature type="compositionally biased region" description="Polar residues" evidence="3">
    <location>
        <begin position="361"/>
        <end position="374"/>
    </location>
</feature>
<evidence type="ECO:0000313" key="6">
    <source>
        <dbReference type="EnsemblFungi" id="PTTG_05633-t43_1-p1"/>
    </source>
</evidence>
<dbReference type="PROSITE" id="PS50158">
    <property type="entry name" value="ZF_CCHC"/>
    <property type="match status" value="1"/>
</dbReference>
<reference evidence="6 7" key="3">
    <citation type="journal article" date="2017" name="G3 (Bethesda)">
        <title>Comparative analysis highlights variable genome content of wheat rusts and divergence of the mating loci.</title>
        <authorList>
            <person name="Cuomo C.A."/>
            <person name="Bakkeren G."/>
            <person name="Khalil H.B."/>
            <person name="Panwar V."/>
            <person name="Joly D."/>
            <person name="Linning R."/>
            <person name="Sakthikumar S."/>
            <person name="Song X."/>
            <person name="Adiconis X."/>
            <person name="Fan L."/>
            <person name="Goldberg J.M."/>
            <person name="Levin J.Z."/>
            <person name="Young S."/>
            <person name="Zeng Q."/>
            <person name="Anikster Y."/>
            <person name="Bruce M."/>
            <person name="Wang M."/>
            <person name="Yin C."/>
            <person name="McCallum B."/>
            <person name="Szabo L.J."/>
            <person name="Hulbert S."/>
            <person name="Chen X."/>
            <person name="Fellers J.P."/>
        </authorList>
    </citation>
    <scope>NUCLEOTIDE SEQUENCE</scope>
    <source>
        <strain evidence="7">Isolate 1-1 / race 1 (BBBD)</strain>
        <strain evidence="6">isolate 1-1 / race 1 (BBBD)</strain>
    </source>
</reference>
<feature type="compositionally biased region" description="Polar residues" evidence="3">
    <location>
        <begin position="278"/>
        <end position="288"/>
    </location>
</feature>
<name>A0A180GBJ0_PUCT1</name>
<keyword evidence="7" id="KW-1185">Reference proteome</keyword>
<feature type="compositionally biased region" description="Basic and acidic residues" evidence="3">
    <location>
        <begin position="375"/>
        <end position="389"/>
    </location>
</feature>
<dbReference type="OrthoDB" id="2502266at2759"/>
<feature type="compositionally biased region" description="Low complexity" evidence="3">
    <location>
        <begin position="663"/>
        <end position="674"/>
    </location>
</feature>
<evidence type="ECO:0000259" key="4">
    <source>
        <dbReference type="PROSITE" id="PS50158"/>
    </source>
</evidence>
<dbReference type="Proteomes" id="UP000005240">
    <property type="component" value="Unassembled WGS sequence"/>
</dbReference>
<protein>
    <submittedName>
        <fullName evidence="6">CCHC-type domain-containing protein</fullName>
    </submittedName>
</protein>
<feature type="region of interest" description="Disordered" evidence="3">
    <location>
        <begin position="52"/>
        <end position="714"/>
    </location>
</feature>
<dbReference type="GO" id="GO:0008270">
    <property type="term" value="F:zinc ion binding"/>
    <property type="evidence" value="ECO:0007669"/>
    <property type="project" value="UniProtKB-KW"/>
</dbReference>
<feature type="compositionally biased region" description="Polar residues" evidence="3">
    <location>
        <begin position="704"/>
        <end position="714"/>
    </location>
</feature>
<dbReference type="EnsemblFungi" id="PTTG_05633-t43_1">
    <property type="protein sequence ID" value="PTTG_05633-t43_1-p1"/>
    <property type="gene ID" value="PTTG_05633"/>
</dbReference>
<dbReference type="SMART" id="SM00343">
    <property type="entry name" value="ZnF_C2HC"/>
    <property type="match status" value="1"/>
</dbReference>
<dbReference type="InterPro" id="IPR001878">
    <property type="entry name" value="Znf_CCHC"/>
</dbReference>
<feature type="compositionally biased region" description="Polar residues" evidence="3">
    <location>
        <begin position="637"/>
        <end position="649"/>
    </location>
</feature>
<dbReference type="VEuPathDB" id="FungiDB:PTTG_05633"/>
<feature type="region of interest" description="Disordered" evidence="3">
    <location>
        <begin position="988"/>
        <end position="1022"/>
    </location>
</feature>
<organism evidence="5">
    <name type="scientific">Puccinia triticina (isolate 1-1 / race 1 (BBBD))</name>
    <name type="common">Brown leaf rust fungus</name>
    <dbReference type="NCBI Taxonomy" id="630390"/>
    <lineage>
        <taxon>Eukaryota</taxon>
        <taxon>Fungi</taxon>
        <taxon>Dikarya</taxon>
        <taxon>Basidiomycota</taxon>
        <taxon>Pucciniomycotina</taxon>
        <taxon>Pucciniomycetes</taxon>
        <taxon>Pucciniales</taxon>
        <taxon>Pucciniaceae</taxon>
        <taxon>Puccinia</taxon>
    </lineage>
</organism>
<reference evidence="6" key="4">
    <citation type="submission" date="2025-05" db="UniProtKB">
        <authorList>
            <consortium name="EnsemblFungi"/>
        </authorList>
    </citation>
    <scope>IDENTIFICATION</scope>
    <source>
        <strain evidence="6">isolate 1-1 / race 1 (BBBD)</strain>
    </source>
</reference>
<keyword evidence="2" id="KW-0863">Zinc-finger</keyword>
<gene>
    <name evidence="5" type="ORF">PTTG_05633</name>
</gene>
<keyword evidence="1" id="KW-0507">mRNA processing</keyword>
<evidence type="ECO:0000313" key="5">
    <source>
        <dbReference type="EMBL" id="OAV89899.1"/>
    </source>
</evidence>